<sequence length="90" mass="9432">MISFLAVLIASFLDPIAVVLCVGLGFFFKSYWKGAAAGAVCHLAVILLIPGIRIYALVVVCKLLSGAALGLIGAKLGKWVTAKNENPSEK</sequence>
<reference evidence="2" key="2">
    <citation type="journal article" date="2022" name="Viruses">
        <title>Genomic characterization of UFJF_PfDIW6: a novel lytic Pseudomonas fluorescens-phage with potential for biocontrol in the dairy industry.</title>
        <authorList>
            <person name="Hungaro H.M."/>
            <person name="Vidigal P.M.P."/>
            <person name="Nascimento E.C."/>
            <person name="Oliveira F.G.C."/>
            <person name="Gontijo M.T.P."/>
            <person name="Lopez M.E.S."/>
        </authorList>
    </citation>
    <scope>NUCLEOTIDE SEQUENCE</scope>
</reference>
<keyword evidence="1" id="KW-0472">Membrane</keyword>
<evidence type="ECO:0000313" key="2">
    <source>
        <dbReference type="EMBL" id="UNY42248.1"/>
    </source>
</evidence>
<protein>
    <submittedName>
        <fullName evidence="2">Uncharacterized protein</fullName>
    </submittedName>
</protein>
<evidence type="ECO:0000313" key="3">
    <source>
        <dbReference type="Proteomes" id="UP000831576"/>
    </source>
</evidence>
<dbReference type="EMBL" id="OM418631">
    <property type="protein sequence ID" value="UNY42248.1"/>
    <property type="molecule type" value="Genomic_DNA"/>
</dbReference>
<accession>A0AAE9GAY2</accession>
<feature type="transmembrane region" description="Helical" evidence="1">
    <location>
        <begin position="31"/>
        <end position="49"/>
    </location>
</feature>
<gene>
    <name evidence="2" type="ORF">UFJFPfDIW6_00040</name>
</gene>
<organism evidence="2 3">
    <name type="scientific">Pseudomonas phage UFJF_PfDIW6</name>
    <dbReference type="NCBI Taxonomy" id="2927622"/>
    <lineage>
        <taxon>Viruses</taxon>
        <taxon>Duplodnaviria</taxon>
        <taxon>Heunggongvirae</taxon>
        <taxon>Uroviricota</taxon>
        <taxon>Caudoviricetes</taxon>
        <taxon>Purivirus</taxon>
        <taxon>Purivirus UFJFPfDIW6</taxon>
    </lineage>
</organism>
<name>A0AAE9GAY2_9CAUD</name>
<keyword evidence="1" id="KW-1133">Transmembrane helix</keyword>
<keyword evidence="3" id="KW-1185">Reference proteome</keyword>
<reference evidence="2" key="1">
    <citation type="journal article" date="2022" name="Food Microbiol.">
        <title>Lytic bacteriophages UFJF_PfDIW6 and UFJF_PfSW6 prevent Pseudomonas fluorescens growth in vitro and the proteolytic-caused spoilage of raw milk during chilled storage.</title>
        <authorList>
            <person name="Nascimento E.C.D."/>
            <person name="Sabino M.C."/>
            <person name="Corguinha L.D.R."/>
            <person name="Targino B.N."/>
            <person name="Lange C.C."/>
            <person name="Pinto C.L.O."/>
            <person name="Pinto P.F."/>
            <person name="Vidigal P.M.P."/>
            <person name="Sant'Ana A.S."/>
            <person name="Hungaro H.M."/>
        </authorList>
    </citation>
    <scope>NUCLEOTIDE SEQUENCE</scope>
</reference>
<evidence type="ECO:0000256" key="1">
    <source>
        <dbReference type="SAM" id="Phobius"/>
    </source>
</evidence>
<dbReference type="Proteomes" id="UP000831576">
    <property type="component" value="Segment"/>
</dbReference>
<keyword evidence="1" id="KW-0812">Transmembrane</keyword>
<proteinExistence type="predicted"/>